<evidence type="ECO:0000313" key="5">
    <source>
        <dbReference type="Proteomes" id="UP001321018"/>
    </source>
</evidence>
<evidence type="ECO:0000313" key="2">
    <source>
        <dbReference type="EMBL" id="MCU4740434.1"/>
    </source>
</evidence>
<comment type="caution">
    <text evidence="2">The sequence shown here is derived from an EMBL/GenBank/DDBJ whole genome shotgun (WGS) entry which is preliminary data.</text>
</comment>
<gene>
    <name evidence="3" type="ORF">OB955_01585</name>
    <name evidence="2" type="ORF">OB960_03360</name>
</gene>
<evidence type="ECO:0000313" key="4">
    <source>
        <dbReference type="Proteomes" id="UP001320972"/>
    </source>
</evidence>
<evidence type="ECO:0000256" key="1">
    <source>
        <dbReference type="SAM" id="MobiDB-lite"/>
    </source>
</evidence>
<sequence length="342" mass="36757">MDVALALLIISASVLLIGIYLHSDDDSIDGDRGQQALQTLQGSTVTITYDLSAENDSGHAATDSDNYELPNRLEPDDVSELYEITTYGSSTDLLGEAALTNLQIDGRELFAYGDDVERSVEAAIRGRLVGSEGRIYAVATWEPYEGGSINGTATAGEHPPRTADVSSSTTSVSGNVPPVDAERLAERFEFGEEREGSRDDVDDGFDAVGPEIAEPIVEAYFPPRQSQYTLESTLTENAATVYNYRQLADAVDVDLEDEITGTTPDAFAANDVLRGELGDDEGLGSQVADDLRDSPAGEEIRETYDGFGGGRLTDDERAELAATFEEVVSTETIDITVQTWDA</sequence>
<dbReference type="EMBL" id="JAOPKA010000001">
    <property type="protein sequence ID" value="MCU4740434.1"/>
    <property type="molecule type" value="Genomic_DNA"/>
</dbReference>
<name>A0AAP3E0U2_9EURY</name>
<dbReference type="RefSeq" id="WP_338002265.1">
    <property type="nucleotide sequence ID" value="NZ_JAOPKA010000001.1"/>
</dbReference>
<organism evidence="2 5">
    <name type="scientific">Natronoglomus mannanivorans</name>
    <dbReference type="NCBI Taxonomy" id="2979990"/>
    <lineage>
        <taxon>Archaea</taxon>
        <taxon>Methanobacteriati</taxon>
        <taxon>Methanobacteriota</taxon>
        <taxon>Stenosarchaea group</taxon>
        <taxon>Halobacteria</taxon>
        <taxon>Halobacteriales</taxon>
        <taxon>Natrialbaceae</taxon>
        <taxon>Natronoglomus</taxon>
    </lineage>
</organism>
<dbReference type="InterPro" id="IPR055708">
    <property type="entry name" value="DUF7284"/>
</dbReference>
<accession>A0AAP3E0U2</accession>
<dbReference type="Pfam" id="PF23955">
    <property type="entry name" value="DUF7284"/>
    <property type="match status" value="1"/>
</dbReference>
<reference evidence="2 4" key="1">
    <citation type="submission" date="2022-09" db="EMBL/GenBank/DDBJ databases">
        <title>Enrichment on poylsaccharides allowed isolation of novel metabolic and taxonomic groups of Haloarchaea.</title>
        <authorList>
            <person name="Sorokin D.Y."/>
            <person name="Elcheninov A.G."/>
            <person name="Khizhniak T.V."/>
            <person name="Kolganova T.V."/>
            <person name="Kublanov I.V."/>
        </authorList>
    </citation>
    <scope>NUCLEOTIDE SEQUENCE</scope>
    <source>
        <strain evidence="3 4">AArc-m2/3/4</strain>
        <strain evidence="2">AArc-xg1-1</strain>
    </source>
</reference>
<dbReference type="Proteomes" id="UP001320972">
    <property type="component" value="Unassembled WGS sequence"/>
</dbReference>
<dbReference type="EMBL" id="JAOPKB010000001">
    <property type="protein sequence ID" value="MCU4971432.1"/>
    <property type="molecule type" value="Genomic_DNA"/>
</dbReference>
<feature type="region of interest" description="Disordered" evidence="1">
    <location>
        <begin position="149"/>
        <end position="177"/>
    </location>
</feature>
<dbReference type="AlphaFoldDB" id="A0AAP3E0U2"/>
<dbReference type="Proteomes" id="UP001321018">
    <property type="component" value="Unassembled WGS sequence"/>
</dbReference>
<evidence type="ECO:0000313" key="3">
    <source>
        <dbReference type="EMBL" id="MCU4971432.1"/>
    </source>
</evidence>
<keyword evidence="4" id="KW-1185">Reference proteome</keyword>
<proteinExistence type="predicted"/>
<protein>
    <submittedName>
        <fullName evidence="2">Uncharacterized protein</fullName>
    </submittedName>
</protein>